<dbReference type="Gene3D" id="3.90.1140.10">
    <property type="entry name" value="Cyclic phosphodiesterase"/>
    <property type="match status" value="1"/>
</dbReference>
<sequence>MDRMEHKYSVWLMPQPGDLQTKLDSLVAQVSHRFRGPPFDFHVTLLGGIKSSDLEALKGELQRLASRLEPFEVHFPKESLAVFETWNQSLLLLAELGPKLRAANLAAVQQFKDPSAQEANFAAPSRQPHGSLLYGPQPLEERKQAEAWVRQEAPWFSDGWSFTASHLVLYETDHPADGWEGVPSWKKVAEFPMAA</sequence>
<dbReference type="AlphaFoldDB" id="A0AA36JE18"/>
<evidence type="ECO:0000313" key="2">
    <source>
        <dbReference type="Proteomes" id="UP001178507"/>
    </source>
</evidence>
<name>A0AA36JE18_9DINO</name>
<protein>
    <submittedName>
        <fullName evidence="1">Uncharacterized protein</fullName>
    </submittedName>
</protein>
<proteinExistence type="predicted"/>
<keyword evidence="2" id="KW-1185">Reference proteome</keyword>
<dbReference type="EMBL" id="CAUJNA010003517">
    <property type="protein sequence ID" value="CAJ1403964.1"/>
    <property type="molecule type" value="Genomic_DNA"/>
</dbReference>
<dbReference type="SUPFAM" id="SSF55144">
    <property type="entry name" value="LigT-like"/>
    <property type="match status" value="1"/>
</dbReference>
<dbReference type="PANTHER" id="PTHR28141">
    <property type="entry name" value="2',3'-CYCLIC-NUCLEOTIDE 3'-PHOSPHODIESTERASE"/>
    <property type="match status" value="1"/>
</dbReference>
<gene>
    <name evidence="1" type="ORF">EVOR1521_LOCUS26516</name>
</gene>
<comment type="caution">
    <text evidence="1">The sequence shown here is derived from an EMBL/GenBank/DDBJ whole genome shotgun (WGS) entry which is preliminary data.</text>
</comment>
<dbReference type="Pfam" id="PF13563">
    <property type="entry name" value="2_5_RNA_ligase2"/>
    <property type="match status" value="1"/>
</dbReference>
<dbReference type="InterPro" id="IPR012386">
    <property type="entry name" value="Cyclic-nucl_3Pdiesterase"/>
</dbReference>
<dbReference type="InterPro" id="IPR009097">
    <property type="entry name" value="Cyclic_Pdiesterase"/>
</dbReference>
<dbReference type="PANTHER" id="PTHR28141:SF1">
    <property type="entry name" value="2',3'-CYCLIC-NUCLEOTIDE 3'-PHOSPHODIESTERASE"/>
    <property type="match status" value="1"/>
</dbReference>
<dbReference type="Proteomes" id="UP001178507">
    <property type="component" value="Unassembled WGS sequence"/>
</dbReference>
<organism evidence="1 2">
    <name type="scientific">Effrenium voratum</name>
    <dbReference type="NCBI Taxonomy" id="2562239"/>
    <lineage>
        <taxon>Eukaryota</taxon>
        <taxon>Sar</taxon>
        <taxon>Alveolata</taxon>
        <taxon>Dinophyceae</taxon>
        <taxon>Suessiales</taxon>
        <taxon>Symbiodiniaceae</taxon>
        <taxon>Effrenium</taxon>
    </lineage>
</organism>
<dbReference type="GO" id="GO:0009187">
    <property type="term" value="P:cyclic nucleotide metabolic process"/>
    <property type="evidence" value="ECO:0007669"/>
    <property type="project" value="TreeGrafter"/>
</dbReference>
<evidence type="ECO:0000313" key="1">
    <source>
        <dbReference type="EMBL" id="CAJ1403964.1"/>
    </source>
</evidence>
<dbReference type="GO" id="GO:0004113">
    <property type="term" value="F:2',3'-cyclic-nucleotide 3'-phosphodiesterase activity"/>
    <property type="evidence" value="ECO:0007669"/>
    <property type="project" value="TreeGrafter"/>
</dbReference>
<reference evidence="1" key="1">
    <citation type="submission" date="2023-08" db="EMBL/GenBank/DDBJ databases">
        <authorList>
            <person name="Chen Y."/>
            <person name="Shah S."/>
            <person name="Dougan E. K."/>
            <person name="Thang M."/>
            <person name="Chan C."/>
        </authorList>
    </citation>
    <scope>NUCLEOTIDE SEQUENCE</scope>
</reference>
<accession>A0AA36JE18</accession>